<organism evidence="2 3">
    <name type="scientific">Clostridium argentinense CDC 2741</name>
    <dbReference type="NCBI Taxonomy" id="1418104"/>
    <lineage>
        <taxon>Bacteria</taxon>
        <taxon>Bacillati</taxon>
        <taxon>Bacillota</taxon>
        <taxon>Clostridia</taxon>
        <taxon>Eubacteriales</taxon>
        <taxon>Clostridiaceae</taxon>
        <taxon>Clostridium</taxon>
    </lineage>
</organism>
<dbReference type="NCBIfam" id="TIGR04086">
    <property type="entry name" value="TIGR04086_membr"/>
    <property type="match status" value="1"/>
</dbReference>
<evidence type="ECO:0000313" key="3">
    <source>
        <dbReference type="Proteomes" id="UP000031366"/>
    </source>
</evidence>
<keyword evidence="3" id="KW-1185">Reference proteome</keyword>
<sequence length="122" mass="13278">MLKKVKYSCIGHGVLRAFILTMFCLVIYSLIASFISVNAVVTSVFFVVLTTLSILYGTIYATMKAGHNGWLMGILVALFYMLAIFIVGIICGREFAFGIKEFVRLALALIVGALSGMIAVNL</sequence>
<feature type="transmembrane region" description="Helical" evidence="1">
    <location>
        <begin position="15"/>
        <end position="37"/>
    </location>
</feature>
<dbReference type="OrthoDB" id="2086722at2"/>
<proteinExistence type="predicted"/>
<keyword evidence="1" id="KW-0472">Membrane</keyword>
<feature type="transmembrane region" description="Helical" evidence="1">
    <location>
        <begin position="102"/>
        <end position="120"/>
    </location>
</feature>
<comment type="caution">
    <text evidence="2">The sequence shown here is derived from an EMBL/GenBank/DDBJ whole genome shotgun (WGS) entry which is preliminary data.</text>
</comment>
<dbReference type="Pfam" id="PF12670">
    <property type="entry name" value="DUF3792"/>
    <property type="match status" value="1"/>
</dbReference>
<reference evidence="2 3" key="1">
    <citation type="journal article" date="2015" name="Infect. Genet. Evol.">
        <title>Genomic sequences of six botulinum neurotoxin-producing strains representing three clostridial species illustrate the mobility and diversity of botulinum neurotoxin genes.</title>
        <authorList>
            <person name="Smith T.J."/>
            <person name="Hill K.K."/>
            <person name="Xie G."/>
            <person name="Foley B.T."/>
            <person name="Williamson C.H."/>
            <person name="Foster J.T."/>
            <person name="Johnson S.L."/>
            <person name="Chertkov O."/>
            <person name="Teshima H."/>
            <person name="Gibbons H.S."/>
            <person name="Johnsky L.A."/>
            <person name="Karavis M.A."/>
            <person name="Smith L.A."/>
        </authorList>
    </citation>
    <scope>NUCLEOTIDE SEQUENCE [LARGE SCALE GENOMIC DNA]</scope>
    <source>
        <strain evidence="2 3">CDC 2741</strain>
    </source>
</reference>
<name>A0A0C1UJJ1_9CLOT</name>
<dbReference type="InterPro" id="IPR023804">
    <property type="entry name" value="DUF3792_TM"/>
</dbReference>
<keyword evidence="1" id="KW-0812">Transmembrane</keyword>
<gene>
    <name evidence="2" type="ORF">U732_2978</name>
</gene>
<dbReference type="EMBL" id="AYSO01000014">
    <property type="protein sequence ID" value="KIE47435.1"/>
    <property type="molecule type" value="Genomic_DNA"/>
</dbReference>
<evidence type="ECO:0000313" key="2">
    <source>
        <dbReference type="EMBL" id="KIE47435.1"/>
    </source>
</evidence>
<keyword evidence="1" id="KW-1133">Transmembrane helix</keyword>
<feature type="transmembrane region" description="Helical" evidence="1">
    <location>
        <begin position="44"/>
        <end position="63"/>
    </location>
</feature>
<dbReference type="STRING" id="29341.RSJ17_08580"/>
<accession>A0A0C1UJJ1</accession>
<dbReference type="Proteomes" id="UP000031366">
    <property type="component" value="Unassembled WGS sequence"/>
</dbReference>
<feature type="transmembrane region" description="Helical" evidence="1">
    <location>
        <begin position="69"/>
        <end position="90"/>
    </location>
</feature>
<protein>
    <recommendedName>
        <fullName evidence="4">TIGR04086 family membrane protein</fullName>
    </recommendedName>
</protein>
<dbReference type="RefSeq" id="WP_039631334.1">
    <property type="nucleotide sequence ID" value="NZ_AYSO01000014.1"/>
</dbReference>
<dbReference type="AlphaFoldDB" id="A0A0C1UJJ1"/>
<evidence type="ECO:0008006" key="4">
    <source>
        <dbReference type="Google" id="ProtNLM"/>
    </source>
</evidence>
<evidence type="ECO:0000256" key="1">
    <source>
        <dbReference type="SAM" id="Phobius"/>
    </source>
</evidence>